<dbReference type="CDD" id="cd00082">
    <property type="entry name" value="HisKA"/>
    <property type="match status" value="1"/>
</dbReference>
<dbReference type="SMART" id="SM00448">
    <property type="entry name" value="REC"/>
    <property type="match status" value="1"/>
</dbReference>
<keyword evidence="8" id="KW-0812">Transmembrane</keyword>
<dbReference type="Pfam" id="PF00072">
    <property type="entry name" value="Response_reg"/>
    <property type="match status" value="1"/>
</dbReference>
<dbReference type="InterPro" id="IPR015943">
    <property type="entry name" value="WD40/YVTN_repeat-like_dom_sf"/>
</dbReference>
<dbReference type="Gene3D" id="3.40.50.2300">
    <property type="match status" value="1"/>
</dbReference>
<evidence type="ECO:0000313" key="14">
    <source>
        <dbReference type="Proteomes" id="UP000032578"/>
    </source>
</evidence>
<keyword evidence="8" id="KW-0472">Membrane</keyword>
<evidence type="ECO:0000256" key="6">
    <source>
        <dbReference type="ARBA" id="ARBA00023163"/>
    </source>
</evidence>
<evidence type="ECO:0000256" key="4">
    <source>
        <dbReference type="ARBA" id="ARBA00023015"/>
    </source>
</evidence>
<dbReference type="GO" id="GO:0003700">
    <property type="term" value="F:DNA-binding transcription factor activity"/>
    <property type="evidence" value="ECO:0007669"/>
    <property type="project" value="InterPro"/>
</dbReference>
<evidence type="ECO:0000256" key="2">
    <source>
        <dbReference type="ARBA" id="ARBA00012438"/>
    </source>
</evidence>
<dbReference type="PANTHER" id="PTHR43547:SF2">
    <property type="entry name" value="HYBRID SIGNAL TRANSDUCTION HISTIDINE KINASE C"/>
    <property type="match status" value="1"/>
</dbReference>
<protein>
    <recommendedName>
        <fullName evidence="2">histidine kinase</fullName>
        <ecNumber evidence="2">2.7.13.3</ecNumber>
    </recommendedName>
</protein>
<dbReference type="InterPro" id="IPR011006">
    <property type="entry name" value="CheY-like_superfamily"/>
</dbReference>
<accession>A0A0D7W8W5</accession>
<keyword evidence="14" id="KW-1185">Reference proteome</keyword>
<dbReference type="SUPFAM" id="SSF46689">
    <property type="entry name" value="Homeodomain-like"/>
    <property type="match status" value="1"/>
</dbReference>
<feature type="signal peptide" evidence="9">
    <location>
        <begin position="1"/>
        <end position="18"/>
    </location>
</feature>
<dbReference type="OrthoDB" id="1522078at2"/>
<dbReference type="Pfam" id="PF07495">
    <property type="entry name" value="Y_Y_Y"/>
    <property type="match status" value="1"/>
</dbReference>
<dbReference type="SMART" id="SM00387">
    <property type="entry name" value="HATPase_c"/>
    <property type="match status" value="1"/>
</dbReference>
<keyword evidence="6" id="KW-0804">Transcription</keyword>
<dbReference type="SUPFAM" id="SSF47384">
    <property type="entry name" value="Homodimeric domain of signal transducing histidine kinase"/>
    <property type="match status" value="1"/>
</dbReference>
<evidence type="ECO:0000259" key="12">
    <source>
        <dbReference type="PROSITE" id="PS50110"/>
    </source>
</evidence>
<dbReference type="InterPro" id="IPR001789">
    <property type="entry name" value="Sig_transdc_resp-reg_receiver"/>
</dbReference>
<evidence type="ECO:0000256" key="8">
    <source>
        <dbReference type="SAM" id="Phobius"/>
    </source>
</evidence>
<comment type="caution">
    <text evidence="13">The sequence shown here is derived from an EMBL/GenBank/DDBJ whole genome shotgun (WGS) entry which is preliminary data.</text>
</comment>
<dbReference type="SMART" id="SM00388">
    <property type="entry name" value="HisKA"/>
    <property type="match status" value="1"/>
</dbReference>
<dbReference type="GO" id="GO:0000155">
    <property type="term" value="F:phosphorelay sensor kinase activity"/>
    <property type="evidence" value="ECO:0007669"/>
    <property type="project" value="InterPro"/>
</dbReference>
<keyword evidence="4" id="KW-0805">Transcription regulation</keyword>
<evidence type="ECO:0000313" key="13">
    <source>
        <dbReference type="EMBL" id="KJD34237.1"/>
    </source>
</evidence>
<dbReference type="InterPro" id="IPR005467">
    <property type="entry name" value="His_kinase_dom"/>
</dbReference>
<dbReference type="InterPro" id="IPR011110">
    <property type="entry name" value="Reg_prop"/>
</dbReference>
<evidence type="ECO:0000256" key="1">
    <source>
        <dbReference type="ARBA" id="ARBA00000085"/>
    </source>
</evidence>
<dbReference type="InterPro" id="IPR013783">
    <property type="entry name" value="Ig-like_fold"/>
</dbReference>
<dbReference type="GO" id="GO:0043565">
    <property type="term" value="F:sequence-specific DNA binding"/>
    <property type="evidence" value="ECO:0007669"/>
    <property type="project" value="InterPro"/>
</dbReference>
<feature type="domain" description="HTH araC/xylS-type" evidence="10">
    <location>
        <begin position="1190"/>
        <end position="1290"/>
    </location>
</feature>
<dbReference type="Gene3D" id="3.30.565.10">
    <property type="entry name" value="Histidine kinase-like ATPase, C-terminal domain"/>
    <property type="match status" value="1"/>
</dbReference>
<dbReference type="InterPro" id="IPR036890">
    <property type="entry name" value="HATPase_C_sf"/>
</dbReference>
<keyword evidence="13" id="KW-0418">Kinase</keyword>
<dbReference type="EC" id="2.7.13.3" evidence="2"/>
<dbReference type="InterPro" id="IPR018060">
    <property type="entry name" value="HTH_AraC"/>
</dbReference>
<dbReference type="InterPro" id="IPR009057">
    <property type="entry name" value="Homeodomain-like_sf"/>
</dbReference>
<dbReference type="PROSITE" id="PS50110">
    <property type="entry name" value="RESPONSE_REGULATORY"/>
    <property type="match status" value="1"/>
</dbReference>
<dbReference type="Pfam" id="PF00512">
    <property type="entry name" value="HisKA"/>
    <property type="match status" value="1"/>
</dbReference>
<dbReference type="InterPro" id="IPR003661">
    <property type="entry name" value="HisK_dim/P_dom"/>
</dbReference>
<feature type="chain" id="PRO_5002325476" description="histidine kinase" evidence="9">
    <location>
        <begin position="19"/>
        <end position="1290"/>
    </location>
</feature>
<sequence length="1290" mass="147080">MLKFRLCFLLLMSMLAFGQTQQMAFQQLNVEQGLSQNSVISIAQDSIGYMWFATQDGLNKYNGRDFKQYNKQFEDITRATFSNLGKIYIDKQNRLWIITHSGNLELYQPQTDNFKPIKLNFKASTVFQDSEKNLFIGSYNSGLVKIDVKTKDTLQVFKNQDALKTVYEIAEFQNKLFVATEGALFQVSTNNRYKNVSVASNASANFSALAQDNNETIWLGSFGKGLFYKSKNQSAFTAFKHENLPSNLNIEDLLIDSKYNLWIVTYGNGAYYINLKENTVTNFKANKNNPFALHYNDILCLYEDITGLVWFGTDGTGASFYDQHLIKFNILTNNQVSNEVNVDMVRSLVTDKNDNLWIGTSGKGLTYFNDEIGQYKTLTTSNSNIASNRVISLNYYEDELWVGHQGYGLNSLENVERFNFFNEIKDYTIWKIIPITKTKRWLATERHGLVLFDREKGVIKSYNSNNSNLQENNIRTAELENDSIFWLGAESSGVYKLNIKTNKIDKIETLHDKIKSLYVSNNTLWVGTLGSGLKKYNLKTKAVTVYGLNDGLPNQVVYGILPDETNNLWLSTNNGLCKFDVSNNTFEAFTTFDGLQNAEFNTGAYYKGKNGVLYFGGLDGVNWFTPEKLTYNTVKPKTIISNFEVFSKKHPMVKNTKLNHNQNTLTFTFSSLHFSQPERNSFKYRVFNYDDNWIDSKSVNFAHYTNLEPGKYTFQVISSNYDGIWNNEPANFSFTILKPWYLTNTIKIFYLVLIVLALLGVYRYLNWRWKIKTQLQLEHAETERLKKLDEFKTKLYTNISHEFRTPLTLILGPLDKQLSKKELTEHDKNELELIKQNANRLLGLVNQMVDLSIIDSGQGQLKVKAGNLNVLLKQIVAAFSYKALEKGIVIESKIENLDIAWYDTDVIEKISSNLLSNAIKYAPEQSKVVLNANRQNEDLVFSITNTNEDISRTDLGKLFQRFYQDNEASEGVGVGLALVKELINLSHGSIIANSIAKDKIQFNITMPINKSAFKASEIIEETKAPSTENNISISKNEKSIKPDLLIVEDEPEIRKFIVSIFQTDYNIIEAINGKIGIEKALKHQPDLIISDIMMPETNGISLCNTLKYNEITSHIPIILLTAKVGDKSEIEGLKTGVDAYITKPFNSEKLKLRVEKLIENRRALQNHFLNNFSIVPPDIKVTSAETEFLKRLKQVVDDNLTKPSFTAEAFKSTMQMSRTQLHRKLKAVVGLSASEFIRNQRLQLAVNILKKHPGVTVSELAYQVGFNTPSYFIKCFKSVYNCTPSKYSSK</sequence>
<dbReference type="PATRIC" id="fig|1435349.4.peg.762"/>
<comment type="catalytic activity">
    <reaction evidence="1">
        <text>ATP + protein L-histidine = ADP + protein N-phospho-L-histidine.</text>
        <dbReference type="EC" id="2.7.13.3"/>
    </reaction>
</comment>
<evidence type="ECO:0000259" key="11">
    <source>
        <dbReference type="PROSITE" id="PS50109"/>
    </source>
</evidence>
<evidence type="ECO:0000256" key="7">
    <source>
        <dbReference type="PROSITE-ProRule" id="PRU00169"/>
    </source>
</evidence>
<dbReference type="PROSITE" id="PS01124">
    <property type="entry name" value="HTH_ARAC_FAMILY_2"/>
    <property type="match status" value="1"/>
</dbReference>
<evidence type="ECO:0000256" key="9">
    <source>
        <dbReference type="SAM" id="SignalP"/>
    </source>
</evidence>
<dbReference type="InterPro" id="IPR036097">
    <property type="entry name" value="HisK_dim/P_sf"/>
</dbReference>
<dbReference type="CDD" id="cd17574">
    <property type="entry name" value="REC_OmpR"/>
    <property type="match status" value="1"/>
</dbReference>
<feature type="domain" description="Response regulatory" evidence="12">
    <location>
        <begin position="1043"/>
        <end position="1158"/>
    </location>
</feature>
<keyword evidence="5" id="KW-0238">DNA-binding</keyword>
<proteinExistence type="predicted"/>
<dbReference type="Pfam" id="PF12833">
    <property type="entry name" value="HTH_18"/>
    <property type="match status" value="1"/>
</dbReference>
<dbReference type="Pfam" id="PF07494">
    <property type="entry name" value="Reg_prop"/>
    <property type="match status" value="3"/>
</dbReference>
<dbReference type="InterPro" id="IPR020449">
    <property type="entry name" value="Tscrpt_reg_AraC-type_HTH"/>
</dbReference>
<dbReference type="InterPro" id="IPR003594">
    <property type="entry name" value="HATPase_dom"/>
</dbReference>
<dbReference type="SMART" id="SM00342">
    <property type="entry name" value="HTH_ARAC"/>
    <property type="match status" value="1"/>
</dbReference>
<dbReference type="Gene3D" id="1.10.10.60">
    <property type="entry name" value="Homeodomain-like"/>
    <property type="match status" value="1"/>
</dbReference>
<dbReference type="EMBL" id="JTDW01000012">
    <property type="protein sequence ID" value="KJD34237.1"/>
    <property type="molecule type" value="Genomic_DNA"/>
</dbReference>
<feature type="modified residue" description="4-aspartylphosphate" evidence="7">
    <location>
        <position position="1091"/>
    </location>
</feature>
<keyword evidence="9" id="KW-0732">Signal</keyword>
<dbReference type="RefSeq" id="WP_044633532.1">
    <property type="nucleotide sequence ID" value="NZ_JTDW01000012.1"/>
</dbReference>
<dbReference type="PROSITE" id="PS00041">
    <property type="entry name" value="HTH_ARAC_FAMILY_1"/>
    <property type="match status" value="1"/>
</dbReference>
<dbReference type="InterPro" id="IPR018062">
    <property type="entry name" value="HTH_AraC-typ_CS"/>
</dbReference>
<dbReference type="Pfam" id="PF02518">
    <property type="entry name" value="HATPase_c"/>
    <property type="match status" value="1"/>
</dbReference>
<dbReference type="SUPFAM" id="SSF63829">
    <property type="entry name" value="Calcium-dependent phosphotriesterase"/>
    <property type="match status" value="3"/>
</dbReference>
<dbReference type="PROSITE" id="PS50109">
    <property type="entry name" value="HIS_KIN"/>
    <property type="match status" value="1"/>
</dbReference>
<dbReference type="SUPFAM" id="SSF55874">
    <property type="entry name" value="ATPase domain of HSP90 chaperone/DNA topoisomerase II/histidine kinase"/>
    <property type="match status" value="1"/>
</dbReference>
<feature type="transmembrane region" description="Helical" evidence="8">
    <location>
        <begin position="748"/>
        <end position="765"/>
    </location>
</feature>
<dbReference type="Gene3D" id="2.60.40.10">
    <property type="entry name" value="Immunoglobulins"/>
    <property type="match status" value="1"/>
</dbReference>
<dbReference type="PRINTS" id="PR00032">
    <property type="entry name" value="HTHARAC"/>
</dbReference>
<keyword evidence="8" id="KW-1133">Transmembrane helix</keyword>
<organism evidence="13 14">
    <name type="scientific">Neotamlana sedimentorum</name>
    <dbReference type="NCBI Taxonomy" id="1435349"/>
    <lineage>
        <taxon>Bacteria</taxon>
        <taxon>Pseudomonadati</taxon>
        <taxon>Bacteroidota</taxon>
        <taxon>Flavobacteriia</taxon>
        <taxon>Flavobacteriales</taxon>
        <taxon>Flavobacteriaceae</taxon>
        <taxon>Neotamlana</taxon>
    </lineage>
</organism>
<feature type="domain" description="Histidine kinase" evidence="11">
    <location>
        <begin position="798"/>
        <end position="1010"/>
    </location>
</feature>
<dbReference type="Proteomes" id="UP000032578">
    <property type="component" value="Unassembled WGS sequence"/>
</dbReference>
<name>A0A0D7W8W5_9FLAO</name>
<evidence type="ECO:0000259" key="10">
    <source>
        <dbReference type="PROSITE" id="PS01124"/>
    </source>
</evidence>
<evidence type="ECO:0000256" key="3">
    <source>
        <dbReference type="ARBA" id="ARBA00022553"/>
    </source>
</evidence>
<dbReference type="InterPro" id="IPR011123">
    <property type="entry name" value="Y_Y_Y"/>
</dbReference>
<dbReference type="SUPFAM" id="SSF52172">
    <property type="entry name" value="CheY-like"/>
    <property type="match status" value="1"/>
</dbReference>
<dbReference type="Gene3D" id="1.10.287.130">
    <property type="match status" value="1"/>
</dbReference>
<dbReference type="FunFam" id="1.10.287.130:FF:000045">
    <property type="entry name" value="Two-component system sensor histidine kinase/response regulator"/>
    <property type="match status" value="1"/>
</dbReference>
<keyword evidence="3 7" id="KW-0597">Phosphoprotein</keyword>
<evidence type="ECO:0000256" key="5">
    <source>
        <dbReference type="ARBA" id="ARBA00023125"/>
    </source>
</evidence>
<dbReference type="PANTHER" id="PTHR43547">
    <property type="entry name" value="TWO-COMPONENT HISTIDINE KINASE"/>
    <property type="match status" value="1"/>
</dbReference>
<keyword evidence="13" id="KW-0808">Transferase</keyword>
<gene>
    <name evidence="13" type="ORF">PW52_13695</name>
</gene>
<reference evidence="13 14" key="1">
    <citation type="submission" date="2014-11" db="EMBL/GenBank/DDBJ databases">
        <title>Tamlana sedimentorum sp. nov., isolated from shallow sand sediments of the Sea of Japan.</title>
        <authorList>
            <person name="Romanenko L.A."/>
        </authorList>
    </citation>
    <scope>NUCLEOTIDE SEQUENCE [LARGE SCALE GENOMIC DNA]</scope>
    <source>
        <strain evidence="13 14">JCM 19808</strain>
    </source>
</reference>
<dbReference type="STRING" id="1435349.PW52_13695"/>
<dbReference type="Gene3D" id="2.130.10.10">
    <property type="entry name" value="YVTN repeat-like/Quinoprotein amine dehydrogenase"/>
    <property type="match status" value="2"/>
</dbReference>